<dbReference type="EMBL" id="PDTI01000012">
    <property type="protein sequence ID" value="PIE63249.1"/>
    <property type="molecule type" value="Genomic_DNA"/>
</dbReference>
<comment type="subcellular location">
    <subcellularLocation>
        <location evidence="1">Membrane</location>
        <topology evidence="1">Multi-pass membrane protein</topology>
    </subcellularLocation>
</comment>
<keyword evidence="4 6" id="KW-1133">Transmembrane helix</keyword>
<feature type="transmembrane region" description="Helical" evidence="6">
    <location>
        <begin position="247"/>
        <end position="268"/>
    </location>
</feature>
<sequence length="277" mass="30837">MFMNIPFILLLCATFFYLTSTAGYFCYLFHQKDRIQQTALSIMGIGVVVHLFAIVLQSATLGGLPIYNLAQSLSLSGLSLGAMFLYVQYRFHLKILGVYATAMISVLMLASIFLPGTAQAPDKIYKSIFFFGHIILVFSGEAMLALACGAGILYLIQEQGIKVKNPGFFFKRLPSLDFLDSVSYTCITTGFVLLTFGLVTGSIYVRSVWGSFWRWDVKEVLYLGTWLVYAALLHLRLYSGWRGRNSAIMAVIGFIVLIFTFLGVNSFLGGHHQGFPQ</sequence>
<dbReference type="GO" id="GO:0020037">
    <property type="term" value="F:heme binding"/>
    <property type="evidence" value="ECO:0007669"/>
    <property type="project" value="InterPro"/>
</dbReference>
<feature type="transmembrane region" description="Helical" evidence="6">
    <location>
        <begin position="39"/>
        <end position="60"/>
    </location>
</feature>
<keyword evidence="5 6" id="KW-0472">Membrane</keyword>
<feature type="transmembrane region" description="Helical" evidence="6">
    <location>
        <begin position="128"/>
        <end position="156"/>
    </location>
</feature>
<organism evidence="8 9">
    <name type="scientific">Desulfobacter postgatei</name>
    <dbReference type="NCBI Taxonomy" id="2293"/>
    <lineage>
        <taxon>Bacteria</taxon>
        <taxon>Pseudomonadati</taxon>
        <taxon>Thermodesulfobacteriota</taxon>
        <taxon>Desulfobacteria</taxon>
        <taxon>Desulfobacterales</taxon>
        <taxon>Desulfobacteraceae</taxon>
        <taxon>Desulfobacter</taxon>
    </lineage>
</organism>
<protein>
    <submittedName>
        <fullName evidence="8">C-type cytochrome biogenesis protein CcsB</fullName>
    </submittedName>
</protein>
<comment type="caution">
    <text evidence="8">The sequence shown here is derived from an EMBL/GenBank/DDBJ whole genome shotgun (WGS) entry which is preliminary data.</text>
</comment>
<evidence type="ECO:0000256" key="3">
    <source>
        <dbReference type="ARBA" id="ARBA00022748"/>
    </source>
</evidence>
<dbReference type="Proteomes" id="UP000231203">
    <property type="component" value="Unassembled WGS sequence"/>
</dbReference>
<dbReference type="AlphaFoldDB" id="A0A2G6MUD8"/>
<feature type="transmembrane region" description="Helical" evidence="6">
    <location>
        <begin position="96"/>
        <end position="116"/>
    </location>
</feature>
<feature type="transmembrane region" description="Helical" evidence="6">
    <location>
        <begin position="220"/>
        <end position="238"/>
    </location>
</feature>
<evidence type="ECO:0000259" key="7">
    <source>
        <dbReference type="Pfam" id="PF01578"/>
    </source>
</evidence>
<proteinExistence type="predicted"/>
<feature type="transmembrane region" description="Helical" evidence="6">
    <location>
        <begin position="66"/>
        <end position="87"/>
    </location>
</feature>
<evidence type="ECO:0000313" key="8">
    <source>
        <dbReference type="EMBL" id="PIE63249.1"/>
    </source>
</evidence>
<evidence type="ECO:0000256" key="5">
    <source>
        <dbReference type="ARBA" id="ARBA00023136"/>
    </source>
</evidence>
<evidence type="ECO:0000256" key="2">
    <source>
        <dbReference type="ARBA" id="ARBA00022692"/>
    </source>
</evidence>
<dbReference type="PANTHER" id="PTHR30071">
    <property type="entry name" value="HEME EXPORTER PROTEIN C"/>
    <property type="match status" value="1"/>
</dbReference>
<evidence type="ECO:0000313" key="9">
    <source>
        <dbReference type="Proteomes" id="UP000231203"/>
    </source>
</evidence>
<dbReference type="InterPro" id="IPR002541">
    <property type="entry name" value="Cyt_c_assembly"/>
</dbReference>
<dbReference type="Pfam" id="PF01578">
    <property type="entry name" value="Cytochrom_C_asm"/>
    <property type="match status" value="1"/>
</dbReference>
<feature type="transmembrane region" description="Helical" evidence="6">
    <location>
        <begin position="6"/>
        <end position="27"/>
    </location>
</feature>
<dbReference type="InterPro" id="IPR045062">
    <property type="entry name" value="Cyt_c_biogenesis_CcsA/CcmC"/>
</dbReference>
<keyword evidence="3" id="KW-0201">Cytochrome c-type biogenesis</keyword>
<keyword evidence="2 6" id="KW-0812">Transmembrane</keyword>
<evidence type="ECO:0000256" key="6">
    <source>
        <dbReference type="SAM" id="Phobius"/>
    </source>
</evidence>
<name>A0A2G6MUD8_9BACT</name>
<dbReference type="GO" id="GO:0017004">
    <property type="term" value="P:cytochrome complex assembly"/>
    <property type="evidence" value="ECO:0007669"/>
    <property type="project" value="UniProtKB-KW"/>
</dbReference>
<reference evidence="8 9" key="1">
    <citation type="submission" date="2017-10" db="EMBL/GenBank/DDBJ databases">
        <title>Novel microbial diversity and functional potential in the marine mammal oral microbiome.</title>
        <authorList>
            <person name="Dudek N.K."/>
            <person name="Sun C.L."/>
            <person name="Burstein D."/>
            <person name="Kantor R.S."/>
            <person name="Aliaga Goltsman D.S."/>
            <person name="Bik E.M."/>
            <person name="Thomas B.C."/>
            <person name="Banfield J.F."/>
            <person name="Relman D.A."/>
        </authorList>
    </citation>
    <scope>NUCLEOTIDE SEQUENCE [LARGE SCALE GENOMIC DNA]</scope>
    <source>
        <strain evidence="8">DOLJORAL78_47_202</strain>
    </source>
</reference>
<feature type="domain" description="Cytochrome c assembly protein" evidence="7">
    <location>
        <begin position="68"/>
        <end position="268"/>
    </location>
</feature>
<gene>
    <name evidence="8" type="ORF">CSA25_01300</name>
</gene>
<feature type="transmembrane region" description="Helical" evidence="6">
    <location>
        <begin position="177"/>
        <end position="200"/>
    </location>
</feature>
<evidence type="ECO:0000256" key="4">
    <source>
        <dbReference type="ARBA" id="ARBA00022989"/>
    </source>
</evidence>
<dbReference type="PANTHER" id="PTHR30071:SF1">
    <property type="entry name" value="CYTOCHROME B_B6 PROTEIN-RELATED"/>
    <property type="match status" value="1"/>
</dbReference>
<accession>A0A2G6MUD8</accession>
<dbReference type="GO" id="GO:0005886">
    <property type="term" value="C:plasma membrane"/>
    <property type="evidence" value="ECO:0007669"/>
    <property type="project" value="TreeGrafter"/>
</dbReference>
<evidence type="ECO:0000256" key="1">
    <source>
        <dbReference type="ARBA" id="ARBA00004141"/>
    </source>
</evidence>